<reference evidence="1" key="1">
    <citation type="submission" date="2021-12" db="EMBL/GenBank/DDBJ databases">
        <title>Draft genome sequence of Corynebacterium ammoniagenes strain T-723.</title>
        <authorList>
            <person name="Matsuzawa M."/>
            <person name="Hiratani M."/>
            <person name="Abe I."/>
            <person name="Tsuji Y."/>
            <person name="Nakamura J."/>
        </authorList>
    </citation>
    <scope>NUCLEOTIDE SEQUENCE</scope>
    <source>
        <strain evidence="1">T-723</strain>
    </source>
</reference>
<evidence type="ECO:0000313" key="1">
    <source>
        <dbReference type="EMBL" id="GJN42006.1"/>
    </source>
</evidence>
<organism evidence="1 2">
    <name type="scientific">Corynebacterium ammoniagenes</name>
    <name type="common">Brevibacterium ammoniagenes</name>
    <dbReference type="NCBI Taxonomy" id="1697"/>
    <lineage>
        <taxon>Bacteria</taxon>
        <taxon>Bacillati</taxon>
        <taxon>Actinomycetota</taxon>
        <taxon>Actinomycetes</taxon>
        <taxon>Mycobacteriales</taxon>
        <taxon>Corynebacteriaceae</taxon>
        <taxon>Corynebacterium</taxon>
    </lineage>
</organism>
<evidence type="ECO:0000313" key="2">
    <source>
        <dbReference type="Proteomes" id="UP001054925"/>
    </source>
</evidence>
<gene>
    <name evidence="1" type="ORF">CAT723_04850</name>
</gene>
<accession>A0AAV5G4T3</accession>
<dbReference type="EMBL" id="BQKK01000001">
    <property type="protein sequence ID" value="GJN42006.1"/>
    <property type="molecule type" value="Genomic_DNA"/>
</dbReference>
<name>A0AAV5G4T3_CORAM</name>
<sequence length="71" mass="8508">MTNFRRSNQGVFWNYIQIWDTHEISRAGITSRKKDWTFGFRAEIYSIETRKFSLNFREENRLSGAEICLAL</sequence>
<comment type="caution">
    <text evidence="1">The sequence shown here is derived from an EMBL/GenBank/DDBJ whole genome shotgun (WGS) entry which is preliminary data.</text>
</comment>
<proteinExistence type="predicted"/>
<protein>
    <submittedName>
        <fullName evidence="1">Uncharacterized protein</fullName>
    </submittedName>
</protein>
<dbReference type="AlphaFoldDB" id="A0AAV5G4T3"/>
<dbReference type="Proteomes" id="UP001054925">
    <property type="component" value="Unassembled WGS sequence"/>
</dbReference>